<sequence>MSGVNNYGRVFLWLNATQHTRQMESFHWRIGFVQSTLHTLRNNNSDDGTSRISEESLKEGMFKTSNNQRNNSSEINAKMTLSSVDASSISLAPLSPVDLAINQMLRQQIQLTRHLIASQYSMYKAYTTSVKFMRERYKPVTLNETKKTLVAGTNVLGRKLVALLPSRLLSLVQMFWAPNIPHQIHSMSSTLEVEQVTPSNGIKGSKASSHVRSRFSNKTDNTFPRNVVTKQTLDDSLEYNDQNAALLGIRCLVDHKDDLLLFKLLVTARLQMAQTCKKIQN</sequence>
<accession>A0A7R9I500</accession>
<reference evidence="2" key="1">
    <citation type="submission" date="2020-11" db="EMBL/GenBank/DDBJ databases">
        <authorList>
            <person name="Tran Van P."/>
        </authorList>
    </citation>
    <scope>NUCLEOTIDE SEQUENCE</scope>
</reference>
<dbReference type="AlphaFoldDB" id="A0A7R9I500"/>
<organism evidence="2">
    <name type="scientific">Timema bartmani</name>
    <dbReference type="NCBI Taxonomy" id="61472"/>
    <lineage>
        <taxon>Eukaryota</taxon>
        <taxon>Metazoa</taxon>
        <taxon>Ecdysozoa</taxon>
        <taxon>Arthropoda</taxon>
        <taxon>Hexapoda</taxon>
        <taxon>Insecta</taxon>
        <taxon>Pterygota</taxon>
        <taxon>Neoptera</taxon>
        <taxon>Polyneoptera</taxon>
        <taxon>Phasmatodea</taxon>
        <taxon>Timematodea</taxon>
        <taxon>Timematoidea</taxon>
        <taxon>Timematidae</taxon>
        <taxon>Timema</taxon>
    </lineage>
</organism>
<dbReference type="EMBL" id="OD567489">
    <property type="protein sequence ID" value="CAD7445728.1"/>
    <property type="molecule type" value="Genomic_DNA"/>
</dbReference>
<evidence type="ECO:0000259" key="1">
    <source>
        <dbReference type="Pfam" id="PF15391"/>
    </source>
</evidence>
<protein>
    <recommendedName>
        <fullName evidence="1">DUF4614 domain-containing protein</fullName>
    </recommendedName>
</protein>
<gene>
    <name evidence="2" type="ORF">TBIB3V08_LOCUS8076</name>
</gene>
<dbReference type="InterPro" id="IPR027884">
    <property type="entry name" value="DUF4614"/>
</dbReference>
<evidence type="ECO:0000313" key="2">
    <source>
        <dbReference type="EMBL" id="CAD7445728.1"/>
    </source>
</evidence>
<dbReference type="Pfam" id="PF15391">
    <property type="entry name" value="DUF4614"/>
    <property type="match status" value="1"/>
</dbReference>
<proteinExistence type="predicted"/>
<name>A0A7R9I500_9NEOP</name>
<feature type="domain" description="DUF4614" evidence="1">
    <location>
        <begin position="90"/>
        <end position="148"/>
    </location>
</feature>